<evidence type="ECO:0000313" key="2">
    <source>
        <dbReference type="EMBL" id="GAA4034018.1"/>
    </source>
</evidence>
<accession>A0ABP7U0L6</accession>
<dbReference type="Proteomes" id="UP001424459">
    <property type="component" value="Unassembled WGS sequence"/>
</dbReference>
<organism evidence="2 3">
    <name type="scientific">Sphingomonas rosea</name>
    <dbReference type="NCBI Taxonomy" id="335605"/>
    <lineage>
        <taxon>Bacteria</taxon>
        <taxon>Pseudomonadati</taxon>
        <taxon>Pseudomonadota</taxon>
        <taxon>Alphaproteobacteria</taxon>
        <taxon>Sphingomonadales</taxon>
        <taxon>Sphingomonadaceae</taxon>
        <taxon>Sphingomonas</taxon>
    </lineage>
</organism>
<dbReference type="EMBL" id="BAABBR010000001">
    <property type="protein sequence ID" value="GAA4034018.1"/>
    <property type="molecule type" value="Genomic_DNA"/>
</dbReference>
<keyword evidence="3" id="KW-1185">Reference proteome</keyword>
<feature type="signal peptide" evidence="1">
    <location>
        <begin position="1"/>
        <end position="25"/>
    </location>
</feature>
<keyword evidence="1" id="KW-0732">Signal</keyword>
<sequence length="136" mass="14614">MRHLCRSLLACGLFALAGCSVQHIADGEPALSRAVRVPGDRVATFASASDVPAAYQVVEDVWVKDDGETPPAVLERQLRAVAGARGANALILAATNRTPNGTRVDLKPRLDNPFDYYAGTAIWIGDTPRPVHVIRR</sequence>
<protein>
    <submittedName>
        <fullName evidence="2">Uncharacterized protein</fullName>
    </submittedName>
</protein>
<evidence type="ECO:0000256" key="1">
    <source>
        <dbReference type="SAM" id="SignalP"/>
    </source>
</evidence>
<comment type="caution">
    <text evidence="2">The sequence shown here is derived from an EMBL/GenBank/DDBJ whole genome shotgun (WGS) entry which is preliminary data.</text>
</comment>
<feature type="chain" id="PRO_5047476834" evidence="1">
    <location>
        <begin position="26"/>
        <end position="136"/>
    </location>
</feature>
<dbReference type="PROSITE" id="PS51257">
    <property type="entry name" value="PROKAR_LIPOPROTEIN"/>
    <property type="match status" value="1"/>
</dbReference>
<dbReference type="RefSeq" id="WP_344696179.1">
    <property type="nucleotide sequence ID" value="NZ_BAABBR010000001.1"/>
</dbReference>
<evidence type="ECO:0000313" key="3">
    <source>
        <dbReference type="Proteomes" id="UP001424459"/>
    </source>
</evidence>
<reference evidence="3" key="1">
    <citation type="journal article" date="2019" name="Int. J. Syst. Evol. Microbiol.">
        <title>The Global Catalogue of Microorganisms (GCM) 10K type strain sequencing project: providing services to taxonomists for standard genome sequencing and annotation.</title>
        <authorList>
            <consortium name="The Broad Institute Genomics Platform"/>
            <consortium name="The Broad Institute Genome Sequencing Center for Infectious Disease"/>
            <person name="Wu L."/>
            <person name="Ma J."/>
        </authorList>
    </citation>
    <scope>NUCLEOTIDE SEQUENCE [LARGE SCALE GENOMIC DNA]</scope>
    <source>
        <strain evidence="3">JCM 17564</strain>
    </source>
</reference>
<name>A0ABP7U0L6_9SPHN</name>
<proteinExistence type="predicted"/>
<gene>
    <name evidence="2" type="ORF">GCM10022281_12610</name>
</gene>